<dbReference type="Gene3D" id="3.90.1010.10">
    <property type="match status" value="1"/>
</dbReference>
<evidence type="ECO:0000256" key="1">
    <source>
        <dbReference type="ARBA" id="ARBA00006420"/>
    </source>
</evidence>
<evidence type="ECO:0000259" key="2">
    <source>
        <dbReference type="Pfam" id="PF01592"/>
    </source>
</evidence>
<reference evidence="3 4" key="1">
    <citation type="journal article" date="2020" name="Biotechnol. Biofuels">
        <title>New insights from the biogas microbiome by comprehensive genome-resolved metagenomics of nearly 1600 species originating from multiple anaerobic digesters.</title>
        <authorList>
            <person name="Campanaro S."/>
            <person name="Treu L."/>
            <person name="Rodriguez-R L.M."/>
            <person name="Kovalovszki A."/>
            <person name="Ziels R.M."/>
            <person name="Maus I."/>
            <person name="Zhu X."/>
            <person name="Kougias P.G."/>
            <person name="Basile A."/>
            <person name="Luo G."/>
            <person name="Schluter A."/>
            <person name="Konstantinidis K.T."/>
            <person name="Angelidaki I."/>
        </authorList>
    </citation>
    <scope>NUCLEOTIDE SEQUENCE [LARGE SCALE GENOMIC DNA]</scope>
    <source>
        <strain evidence="3">AS06rmzACSIP_256</strain>
    </source>
</reference>
<evidence type="ECO:0000313" key="3">
    <source>
        <dbReference type="EMBL" id="NLF55222.1"/>
    </source>
</evidence>
<dbReference type="GO" id="GO:0005506">
    <property type="term" value="F:iron ion binding"/>
    <property type="evidence" value="ECO:0007669"/>
    <property type="project" value="InterPro"/>
</dbReference>
<protein>
    <submittedName>
        <fullName evidence="3">SUF system NifU family Fe-S cluster assembly protein</fullName>
    </submittedName>
</protein>
<feature type="domain" description="NIF system FeS cluster assembly NifU N-terminal" evidence="2">
    <location>
        <begin position="12"/>
        <end position="128"/>
    </location>
</feature>
<dbReference type="GO" id="GO:0016226">
    <property type="term" value="P:iron-sulfur cluster assembly"/>
    <property type="evidence" value="ECO:0007669"/>
    <property type="project" value="InterPro"/>
</dbReference>
<gene>
    <name evidence="3" type="ORF">GX576_12655</name>
</gene>
<dbReference type="Pfam" id="PF01592">
    <property type="entry name" value="NifU_N"/>
    <property type="match status" value="1"/>
</dbReference>
<dbReference type="Proteomes" id="UP000536534">
    <property type="component" value="Unassembled WGS sequence"/>
</dbReference>
<dbReference type="NCBIfam" id="TIGR01994">
    <property type="entry name" value="SUF_scaf_2"/>
    <property type="match status" value="1"/>
</dbReference>
<dbReference type="SUPFAM" id="SSF82649">
    <property type="entry name" value="SufE/NifU"/>
    <property type="match status" value="1"/>
</dbReference>
<dbReference type="RefSeq" id="WP_068807212.1">
    <property type="nucleotide sequence ID" value="NZ_MBFM01000003.1"/>
</dbReference>
<dbReference type="AlphaFoldDB" id="A0A7X7LXU7"/>
<dbReference type="GO" id="GO:0051536">
    <property type="term" value="F:iron-sulfur cluster binding"/>
    <property type="evidence" value="ECO:0007669"/>
    <property type="project" value="InterPro"/>
</dbReference>
<name>A0A7X7LXU7_9RHOO</name>
<dbReference type="EMBL" id="JAAYYV010000348">
    <property type="protein sequence ID" value="NLF55222.1"/>
    <property type="molecule type" value="Genomic_DNA"/>
</dbReference>
<comment type="caution">
    <text evidence="3">The sequence shown here is derived from an EMBL/GenBank/DDBJ whole genome shotgun (WGS) entry which is preliminary data.</text>
</comment>
<dbReference type="OrthoDB" id="9804157at2"/>
<proteinExistence type="inferred from homology"/>
<evidence type="ECO:0000313" key="4">
    <source>
        <dbReference type="Proteomes" id="UP000536534"/>
    </source>
</evidence>
<dbReference type="CDD" id="cd06664">
    <property type="entry name" value="IscU_like"/>
    <property type="match status" value="1"/>
</dbReference>
<dbReference type="PANTHER" id="PTHR10093">
    <property type="entry name" value="IRON-SULFUR CLUSTER ASSEMBLY ENZYME NIFU HOMOLOG"/>
    <property type="match status" value="1"/>
</dbReference>
<comment type="similarity">
    <text evidence="1">Belongs to the NifU family.</text>
</comment>
<dbReference type="FunFam" id="3.90.1010.10:FF:000002">
    <property type="entry name" value="Iron-sulfur cluster assembly scaffold protein NifU"/>
    <property type="match status" value="1"/>
</dbReference>
<accession>A0A7X7LXU7</accession>
<dbReference type="InterPro" id="IPR002871">
    <property type="entry name" value="NIF_FeS_clus_asmbl_NifU_N"/>
</dbReference>
<organism evidence="3 4">
    <name type="scientific">Thauera phenolivorans</name>
    <dbReference type="NCBI Taxonomy" id="1792543"/>
    <lineage>
        <taxon>Bacteria</taxon>
        <taxon>Pseudomonadati</taxon>
        <taxon>Pseudomonadota</taxon>
        <taxon>Betaproteobacteria</taxon>
        <taxon>Rhodocyclales</taxon>
        <taxon>Zoogloeaceae</taxon>
        <taxon>Thauera</taxon>
    </lineage>
</organism>
<sequence length="150" mass="16614">MSDIHDNLRELYQEVIFDHNRKPRNFHPMPEADHQADGHNPLCGDQLTVFLRIEDGVITDVSFVGHGCAISTASASLMTEAVKGRPVEEVEALFADVHAMLTDTHPERDLGKLEVLGGVREFPARVKCATLAWHTLHNAIVGARDPARTE</sequence>